<name>A0A212RP95_RHOAC</name>
<dbReference type="RefSeq" id="WP_088521062.1">
    <property type="nucleotide sequence ID" value="NZ_FYDG01000006.1"/>
</dbReference>
<evidence type="ECO:0000313" key="2">
    <source>
        <dbReference type="Proteomes" id="UP000198418"/>
    </source>
</evidence>
<keyword evidence="2" id="KW-1185">Reference proteome</keyword>
<dbReference type="Gene3D" id="1.25.40.10">
    <property type="entry name" value="Tetratricopeptide repeat domain"/>
    <property type="match status" value="1"/>
</dbReference>
<organism evidence="1 2">
    <name type="scientific">Rhodoblastus acidophilus</name>
    <name type="common">Rhodopseudomonas acidophila</name>
    <dbReference type="NCBI Taxonomy" id="1074"/>
    <lineage>
        <taxon>Bacteria</taxon>
        <taxon>Pseudomonadati</taxon>
        <taxon>Pseudomonadota</taxon>
        <taxon>Alphaproteobacteria</taxon>
        <taxon>Hyphomicrobiales</taxon>
        <taxon>Rhodoblastaceae</taxon>
        <taxon>Rhodoblastus</taxon>
    </lineage>
</organism>
<dbReference type="EMBL" id="FYDG01000006">
    <property type="protein sequence ID" value="SNB74325.1"/>
    <property type="molecule type" value="Genomic_DNA"/>
</dbReference>
<dbReference type="Proteomes" id="UP000198418">
    <property type="component" value="Unassembled WGS sequence"/>
</dbReference>
<proteinExistence type="predicted"/>
<evidence type="ECO:0000313" key="1">
    <source>
        <dbReference type="EMBL" id="SNB74325.1"/>
    </source>
</evidence>
<accession>A0A212RP95</accession>
<dbReference type="OrthoDB" id="192577at2"/>
<sequence>MIETASRQTEVLIAEEGVLSHPLFGGGLSGEAERALAQAGSNYADAPTAEAFLREAEAAAPDHFAVLIGWYRYYFYKGRLEEALAVGQRCLIKVAREKNFATDWREVRADDAAFGSYDDVMARFFMFCLKGYAYLHMRLGDLAEGRAAAEKLLTLDPTDRINARLLLDVLQRAESDDE</sequence>
<reference evidence="2" key="1">
    <citation type="submission" date="2017-06" db="EMBL/GenBank/DDBJ databases">
        <authorList>
            <person name="Varghese N."/>
            <person name="Submissions S."/>
        </authorList>
    </citation>
    <scope>NUCLEOTIDE SEQUENCE [LARGE SCALE GENOMIC DNA]</scope>
    <source>
        <strain evidence="2">DSM 137</strain>
    </source>
</reference>
<dbReference type="AlphaFoldDB" id="A0A212RP95"/>
<dbReference type="InterPro" id="IPR011990">
    <property type="entry name" value="TPR-like_helical_dom_sf"/>
</dbReference>
<gene>
    <name evidence="1" type="ORF">SAMN06265338_10639</name>
</gene>
<evidence type="ECO:0008006" key="3">
    <source>
        <dbReference type="Google" id="ProtNLM"/>
    </source>
</evidence>
<dbReference type="SUPFAM" id="SSF48452">
    <property type="entry name" value="TPR-like"/>
    <property type="match status" value="1"/>
</dbReference>
<protein>
    <recommendedName>
        <fullName evidence="3">Tetratricopeptide repeat protein</fullName>
    </recommendedName>
</protein>